<dbReference type="PATRIC" id="fig|251229.3.peg.4294"/>
<evidence type="ECO:0000313" key="3">
    <source>
        <dbReference type="Proteomes" id="UP000010384"/>
    </source>
</evidence>
<dbReference type="EMBL" id="CP003597">
    <property type="protein sequence ID" value="AFY89121.1"/>
    <property type="molecule type" value="Genomic_DNA"/>
</dbReference>
<gene>
    <name evidence="2" type="ORF">Chro_3680</name>
</gene>
<feature type="region of interest" description="Disordered" evidence="1">
    <location>
        <begin position="48"/>
        <end position="90"/>
    </location>
</feature>
<dbReference type="AlphaFoldDB" id="K9U3U6"/>
<proteinExistence type="predicted"/>
<dbReference type="Proteomes" id="UP000010384">
    <property type="component" value="Chromosome"/>
</dbReference>
<feature type="compositionally biased region" description="Basic and acidic residues" evidence="1">
    <location>
        <begin position="48"/>
        <end position="71"/>
    </location>
</feature>
<dbReference type="OrthoDB" id="9883246at2"/>
<name>K9U3U6_CHRTP</name>
<dbReference type="RefSeq" id="WP_015155665.1">
    <property type="nucleotide sequence ID" value="NC_019695.1"/>
</dbReference>
<reference evidence="2 3" key="1">
    <citation type="submission" date="2012-06" db="EMBL/GenBank/DDBJ databases">
        <title>Finished chromosome of genome of Chroococcidiopsis thermalis PCC 7203.</title>
        <authorList>
            <consortium name="US DOE Joint Genome Institute"/>
            <person name="Gugger M."/>
            <person name="Coursin T."/>
            <person name="Rippka R."/>
            <person name="Tandeau De Marsac N."/>
            <person name="Huntemann M."/>
            <person name="Wei C.-L."/>
            <person name="Han J."/>
            <person name="Detter J.C."/>
            <person name="Han C."/>
            <person name="Tapia R."/>
            <person name="Davenport K."/>
            <person name="Daligault H."/>
            <person name="Erkkila T."/>
            <person name="Gu W."/>
            <person name="Munk A.C.C."/>
            <person name="Teshima H."/>
            <person name="Xu Y."/>
            <person name="Chain P."/>
            <person name="Chen A."/>
            <person name="Krypides N."/>
            <person name="Mavromatis K."/>
            <person name="Markowitz V."/>
            <person name="Szeto E."/>
            <person name="Ivanova N."/>
            <person name="Mikhailova N."/>
            <person name="Ovchinnikova G."/>
            <person name="Pagani I."/>
            <person name="Pati A."/>
            <person name="Goodwin L."/>
            <person name="Peters L."/>
            <person name="Pitluck S."/>
            <person name="Woyke T."/>
            <person name="Kerfeld C."/>
        </authorList>
    </citation>
    <scope>NUCLEOTIDE SEQUENCE [LARGE SCALE GENOMIC DNA]</scope>
    <source>
        <strain evidence="2 3">PCC 7203</strain>
    </source>
</reference>
<keyword evidence="3" id="KW-1185">Reference proteome</keyword>
<evidence type="ECO:0000313" key="2">
    <source>
        <dbReference type="EMBL" id="AFY89121.1"/>
    </source>
</evidence>
<dbReference type="KEGG" id="cthe:Chro_3680"/>
<protein>
    <submittedName>
        <fullName evidence="2">Uncharacterized protein</fullName>
    </submittedName>
</protein>
<evidence type="ECO:0000256" key="1">
    <source>
        <dbReference type="SAM" id="MobiDB-lite"/>
    </source>
</evidence>
<dbReference type="HOGENOM" id="CLU_2435523_0_0_3"/>
<sequence>MSSDDLNKSLAESTRALAKAFIVWGLESMDRVQEFSHQAQEYMQELVTEAKKEQTAGKTNKSSDEEPHYKQAEVPAEAGSREPGAGSREQ</sequence>
<dbReference type="InParanoid" id="K9U3U6"/>
<organism evidence="2 3">
    <name type="scientific">Chroococcidiopsis thermalis (strain PCC 7203)</name>
    <dbReference type="NCBI Taxonomy" id="251229"/>
    <lineage>
        <taxon>Bacteria</taxon>
        <taxon>Bacillati</taxon>
        <taxon>Cyanobacteriota</taxon>
        <taxon>Cyanophyceae</taxon>
        <taxon>Chroococcidiopsidales</taxon>
        <taxon>Chroococcidiopsidaceae</taxon>
        <taxon>Chroococcidiopsis</taxon>
    </lineage>
</organism>
<accession>K9U3U6</accession>